<sequence length="351" mass="38461">MSGALLGPSYYAVALQTACDAVNSIVDRAQVRQSMMKTIDRLAKEIRATKLFIGPDTKLVVLPEYVLTAYPMGDTISGWAEKAALEMEGPEYEALGKIARDNDIFIAGNAYENDPHFKGIYFQTSFILDPKGDVILRYRRLNSMFAPTPHDVWDKYLDIYGLDGVFPVVETEIGRLAAVASEEILYPEITRSLAMRGAEVIVHSTGEMGNVSETPKAIARKARALENLAYVVSANAAGINGHDLPFSATDGKSSIVDYKGITQVESGWGQTMTAHCSIDLNALRKYRRRPGMGNLLARQRFELFAETYAVGGSQKANSLLAEDGTVSEPDRAHFIETQKAAITGLVEKKII</sequence>
<evidence type="ECO:0000313" key="4">
    <source>
        <dbReference type="Proteomes" id="UP001268683"/>
    </source>
</evidence>
<dbReference type="EMBL" id="CP123872">
    <property type="protein sequence ID" value="WND03497.1"/>
    <property type="molecule type" value="Genomic_DNA"/>
</dbReference>
<organism evidence="3 4">
    <name type="scientific">Temperatibacter marinus</name>
    <dbReference type="NCBI Taxonomy" id="1456591"/>
    <lineage>
        <taxon>Bacteria</taxon>
        <taxon>Pseudomonadati</taxon>
        <taxon>Pseudomonadota</taxon>
        <taxon>Alphaproteobacteria</taxon>
        <taxon>Kordiimonadales</taxon>
        <taxon>Temperatibacteraceae</taxon>
        <taxon>Temperatibacter</taxon>
    </lineage>
</organism>
<dbReference type="InterPro" id="IPR050345">
    <property type="entry name" value="Aliph_Amidase/BUP"/>
</dbReference>
<keyword evidence="4" id="KW-1185">Reference proteome</keyword>
<dbReference type="AlphaFoldDB" id="A0AA52EDK0"/>
<dbReference type="RefSeq" id="WP_310799350.1">
    <property type="nucleotide sequence ID" value="NZ_CP123872.1"/>
</dbReference>
<proteinExistence type="predicted"/>
<dbReference type="Pfam" id="PF00795">
    <property type="entry name" value="CN_hydrolase"/>
    <property type="match status" value="1"/>
</dbReference>
<accession>A0AA52EDK0</accession>
<dbReference type="Gene3D" id="3.60.110.10">
    <property type="entry name" value="Carbon-nitrogen hydrolase"/>
    <property type="match status" value="1"/>
</dbReference>
<keyword evidence="1 3" id="KW-0378">Hydrolase</keyword>
<gene>
    <name evidence="3" type="ORF">QGN29_03810</name>
</gene>
<reference evidence="3" key="1">
    <citation type="submission" date="2023-04" db="EMBL/GenBank/DDBJ databases">
        <title>Complete genome sequence of Temperatibacter marinus.</title>
        <authorList>
            <person name="Rong J.-C."/>
            <person name="Yi M.-L."/>
            <person name="Zhao Q."/>
        </authorList>
    </citation>
    <scope>NUCLEOTIDE SEQUENCE</scope>
    <source>
        <strain evidence="3">NBRC 110045</strain>
    </source>
</reference>
<dbReference type="PROSITE" id="PS50263">
    <property type="entry name" value="CN_HYDROLASE"/>
    <property type="match status" value="1"/>
</dbReference>
<dbReference type="KEGG" id="tmk:QGN29_03810"/>
<feature type="domain" description="CN hydrolase" evidence="2">
    <location>
        <begin position="15"/>
        <end position="280"/>
    </location>
</feature>
<dbReference type="SUPFAM" id="SSF56317">
    <property type="entry name" value="Carbon-nitrogen hydrolase"/>
    <property type="match status" value="1"/>
</dbReference>
<dbReference type="InterPro" id="IPR003010">
    <property type="entry name" value="C-N_Hydrolase"/>
</dbReference>
<dbReference type="CDD" id="cd07582">
    <property type="entry name" value="nitrilase_4"/>
    <property type="match status" value="1"/>
</dbReference>
<dbReference type="Proteomes" id="UP001268683">
    <property type="component" value="Chromosome"/>
</dbReference>
<evidence type="ECO:0000259" key="2">
    <source>
        <dbReference type="PROSITE" id="PS50263"/>
    </source>
</evidence>
<dbReference type="GO" id="GO:0016811">
    <property type="term" value="F:hydrolase activity, acting on carbon-nitrogen (but not peptide) bonds, in linear amides"/>
    <property type="evidence" value="ECO:0007669"/>
    <property type="project" value="UniProtKB-ARBA"/>
</dbReference>
<name>A0AA52EDK0_9PROT</name>
<evidence type="ECO:0000256" key="1">
    <source>
        <dbReference type="ARBA" id="ARBA00022801"/>
    </source>
</evidence>
<dbReference type="InterPro" id="IPR036526">
    <property type="entry name" value="C-N_Hydrolase_sf"/>
</dbReference>
<evidence type="ECO:0000313" key="3">
    <source>
        <dbReference type="EMBL" id="WND03497.1"/>
    </source>
</evidence>
<dbReference type="PANTHER" id="PTHR43674:SF2">
    <property type="entry name" value="BETA-UREIDOPROPIONASE"/>
    <property type="match status" value="1"/>
</dbReference>
<protein>
    <submittedName>
        <fullName evidence="3">Nitrilase-related carbon-nitrogen hydrolase</fullName>
    </submittedName>
</protein>
<dbReference type="PANTHER" id="PTHR43674">
    <property type="entry name" value="NITRILASE C965.09-RELATED"/>
    <property type="match status" value="1"/>
</dbReference>